<evidence type="ECO:0000313" key="3">
    <source>
        <dbReference type="Proteomes" id="UP001141327"/>
    </source>
</evidence>
<accession>A0ABQ8UA96</accession>
<name>A0ABQ8UA96_9EUKA</name>
<keyword evidence="3" id="KW-1185">Reference proteome</keyword>
<organism evidence="2 3">
    <name type="scientific">Paratrimastix pyriformis</name>
    <dbReference type="NCBI Taxonomy" id="342808"/>
    <lineage>
        <taxon>Eukaryota</taxon>
        <taxon>Metamonada</taxon>
        <taxon>Preaxostyla</taxon>
        <taxon>Paratrimastigidae</taxon>
        <taxon>Paratrimastix</taxon>
    </lineage>
</organism>
<evidence type="ECO:0000256" key="1">
    <source>
        <dbReference type="SAM" id="MobiDB-lite"/>
    </source>
</evidence>
<proteinExistence type="predicted"/>
<gene>
    <name evidence="2" type="ORF">PAPYR_10717</name>
</gene>
<sequence>MKRPRLVGQFGDIPRGCKVTINISWSSRENTLRFRTEGLKVNKRNQYKNHKTVGRIFARKCDRRSSPRLAEARRKDGGTSRDPSRD</sequence>
<comment type="caution">
    <text evidence="2">The sequence shown here is derived from an EMBL/GenBank/DDBJ whole genome shotgun (WGS) entry which is preliminary data.</text>
</comment>
<evidence type="ECO:0000313" key="2">
    <source>
        <dbReference type="EMBL" id="KAJ4454532.1"/>
    </source>
</evidence>
<feature type="region of interest" description="Disordered" evidence="1">
    <location>
        <begin position="59"/>
        <end position="86"/>
    </location>
</feature>
<dbReference type="EMBL" id="JAPMOS010000149">
    <property type="protein sequence ID" value="KAJ4454532.1"/>
    <property type="molecule type" value="Genomic_DNA"/>
</dbReference>
<dbReference type="Proteomes" id="UP001141327">
    <property type="component" value="Unassembled WGS sequence"/>
</dbReference>
<reference evidence="2" key="1">
    <citation type="journal article" date="2022" name="bioRxiv">
        <title>Genomics of Preaxostyla Flagellates Illuminates Evolutionary Transitions and the Path Towards Mitochondrial Loss.</title>
        <authorList>
            <person name="Novak L.V.F."/>
            <person name="Treitli S.C."/>
            <person name="Pyrih J."/>
            <person name="Halakuc P."/>
            <person name="Pipaliya S.V."/>
            <person name="Vacek V."/>
            <person name="Brzon O."/>
            <person name="Soukal P."/>
            <person name="Eme L."/>
            <person name="Dacks J.B."/>
            <person name="Karnkowska A."/>
            <person name="Elias M."/>
            <person name="Hampl V."/>
        </authorList>
    </citation>
    <scope>NUCLEOTIDE SEQUENCE</scope>
    <source>
        <strain evidence="2">RCP-MX</strain>
    </source>
</reference>
<protein>
    <submittedName>
        <fullName evidence="2">Uncharacterized protein</fullName>
    </submittedName>
</protein>